<dbReference type="Proteomes" id="UP000887540">
    <property type="component" value="Unplaced"/>
</dbReference>
<feature type="transmembrane region" description="Helical" evidence="1">
    <location>
        <begin position="6"/>
        <end position="25"/>
    </location>
</feature>
<feature type="transmembrane region" description="Helical" evidence="1">
    <location>
        <begin position="161"/>
        <end position="184"/>
    </location>
</feature>
<evidence type="ECO:0000313" key="2">
    <source>
        <dbReference type="Proteomes" id="UP000887540"/>
    </source>
</evidence>
<reference evidence="3" key="1">
    <citation type="submission" date="2022-11" db="UniProtKB">
        <authorList>
            <consortium name="WormBaseParasite"/>
        </authorList>
    </citation>
    <scope>IDENTIFICATION</scope>
</reference>
<evidence type="ECO:0000313" key="3">
    <source>
        <dbReference type="WBParaSite" id="ACRNAN_scaffold1002.g11567.t1"/>
    </source>
</evidence>
<evidence type="ECO:0000256" key="1">
    <source>
        <dbReference type="SAM" id="Phobius"/>
    </source>
</evidence>
<organism evidence="2 3">
    <name type="scientific">Acrobeloides nanus</name>
    <dbReference type="NCBI Taxonomy" id="290746"/>
    <lineage>
        <taxon>Eukaryota</taxon>
        <taxon>Metazoa</taxon>
        <taxon>Ecdysozoa</taxon>
        <taxon>Nematoda</taxon>
        <taxon>Chromadorea</taxon>
        <taxon>Rhabditida</taxon>
        <taxon>Tylenchina</taxon>
        <taxon>Cephalobomorpha</taxon>
        <taxon>Cephaloboidea</taxon>
        <taxon>Cephalobidae</taxon>
        <taxon>Acrobeloides</taxon>
    </lineage>
</organism>
<keyword evidence="1" id="KW-0812">Transmembrane</keyword>
<dbReference type="AlphaFoldDB" id="A0A914CFZ0"/>
<protein>
    <submittedName>
        <fullName evidence="3">Uncharacterized protein</fullName>
    </submittedName>
</protein>
<name>A0A914CFZ0_9BILA</name>
<keyword evidence="1" id="KW-0472">Membrane</keyword>
<dbReference type="WBParaSite" id="ACRNAN_scaffold1002.g11567.t1">
    <property type="protein sequence ID" value="ACRNAN_scaffold1002.g11567.t1"/>
    <property type="gene ID" value="ACRNAN_scaffold1002.g11567"/>
</dbReference>
<accession>A0A914CFZ0</accession>
<keyword evidence="2" id="KW-1185">Reference proteome</keyword>
<feature type="transmembrane region" description="Helical" evidence="1">
    <location>
        <begin position="37"/>
        <end position="58"/>
    </location>
</feature>
<feature type="transmembrane region" description="Helical" evidence="1">
    <location>
        <begin position="101"/>
        <end position="121"/>
    </location>
</feature>
<keyword evidence="1" id="KW-1133">Transmembrane helix</keyword>
<proteinExistence type="predicted"/>
<feature type="transmembrane region" description="Helical" evidence="1">
    <location>
        <begin position="133"/>
        <end position="155"/>
    </location>
</feature>
<sequence>MAALNLISFGISSFTFSLALNRWDVLAKPDQLSFIKGNVISIILTIITYLIAIGLFVWQSLPGWGSFSVYLNTPHGPYYMQIREYLNLIECFIQVDIEQGLMVVSIVLYAWCLTAIIYKRVSTGTKLANHEKFLFVQTLTPCLVRVIANAISMFILSSDTWFLVLINALFFFEACHYPFLYLIFNK</sequence>